<sequence length="418" mass="46609">MILSRPALGQDVQLGMLYNARSSQFFAGISLWDSAVVNPKQELDDGKVQNADFKVSYSLEEARRNSSLDAEGLLSLDLGIFSATGSAEYLNYRESSTHEARVDVSCTITRRTRRIPQEVLASIKYMKYLDDPRYTHYVSEVTEGGSATLSFFKSCSSAEEAKKATGELKVGIVRLPVSGSARVEFLEQDKSKFENVRISYSGAIAENVSNLEDARRTNRLIRHLDDNIVAQAAEVLKAGVAADLELRVLLEHEVFQKQFPAIKNQISNLRAAFSAAGTEFRKDTRRILLELRDGTTNESEKMTQLQVTVALFQRRIKFAEQYIGIKDQEAKMLGTTVKELLDLQFENHLGGSTLQSLINDGDCRLLLSLGGPSIGRVNHPLQAKIELPSGVDFDATGSQEDDSDNYSDDEDEEWFEDR</sequence>
<feature type="compositionally biased region" description="Acidic residues" evidence="1">
    <location>
        <begin position="399"/>
        <end position="418"/>
    </location>
</feature>
<evidence type="ECO:0000313" key="3">
    <source>
        <dbReference type="Proteomes" id="UP000483672"/>
    </source>
</evidence>
<evidence type="ECO:0000313" key="2">
    <source>
        <dbReference type="EMBL" id="KAF3199183.1"/>
    </source>
</evidence>
<dbReference type="EMBL" id="WIPF01000222">
    <property type="protein sequence ID" value="KAF3199183.1"/>
    <property type="molecule type" value="Genomic_DNA"/>
</dbReference>
<comment type="caution">
    <text evidence="2">The sequence shown here is derived from an EMBL/GenBank/DDBJ whole genome shotgun (WGS) entry which is preliminary data.</text>
</comment>
<feature type="region of interest" description="Disordered" evidence="1">
    <location>
        <begin position="388"/>
        <end position="418"/>
    </location>
</feature>
<dbReference type="PANTHER" id="PTHR31594:SF14">
    <property type="entry name" value="FIBRONECTIN TYPE-III DOMAIN-CONTAINING PROTEIN"/>
    <property type="match status" value="1"/>
</dbReference>
<dbReference type="InterPro" id="IPR052090">
    <property type="entry name" value="Cytolytic_pore-forming_toxin"/>
</dbReference>
<dbReference type="PANTHER" id="PTHR31594">
    <property type="entry name" value="AIG1-TYPE G DOMAIN-CONTAINING PROTEIN"/>
    <property type="match status" value="1"/>
</dbReference>
<organism evidence="2 3">
    <name type="scientific">Orbilia oligospora</name>
    <name type="common">Nematode-trapping fungus</name>
    <name type="synonym">Arthrobotrys oligospora</name>
    <dbReference type="NCBI Taxonomy" id="2813651"/>
    <lineage>
        <taxon>Eukaryota</taxon>
        <taxon>Fungi</taxon>
        <taxon>Dikarya</taxon>
        <taxon>Ascomycota</taxon>
        <taxon>Pezizomycotina</taxon>
        <taxon>Orbiliomycetes</taxon>
        <taxon>Orbiliales</taxon>
        <taxon>Orbiliaceae</taxon>
        <taxon>Orbilia</taxon>
    </lineage>
</organism>
<gene>
    <name evidence="2" type="ORF">TWF191_004584</name>
</gene>
<proteinExistence type="predicted"/>
<evidence type="ECO:0000256" key="1">
    <source>
        <dbReference type="SAM" id="MobiDB-lite"/>
    </source>
</evidence>
<dbReference type="AlphaFoldDB" id="A0A7C8Q6P4"/>
<protein>
    <submittedName>
        <fullName evidence="2">Uncharacterized protein</fullName>
    </submittedName>
</protein>
<reference evidence="2 3" key="1">
    <citation type="submission" date="2019-06" db="EMBL/GenBank/DDBJ databases">
        <authorList>
            <person name="Palmer J.M."/>
        </authorList>
    </citation>
    <scope>NUCLEOTIDE SEQUENCE [LARGE SCALE GENOMIC DNA]</scope>
    <source>
        <strain evidence="2 3">TWF191</strain>
    </source>
</reference>
<accession>A0A7C8Q6P4</accession>
<dbReference type="Proteomes" id="UP000483672">
    <property type="component" value="Unassembled WGS sequence"/>
</dbReference>
<name>A0A7C8Q6P4_ORBOL</name>